<accession>A0A1G4QTT0</accession>
<feature type="domain" description="Nudix hydrolase" evidence="4">
    <location>
        <begin position="25"/>
        <end position="149"/>
    </location>
</feature>
<dbReference type="PROSITE" id="PS51462">
    <property type="entry name" value="NUDIX"/>
    <property type="match status" value="1"/>
</dbReference>
<comment type="similarity">
    <text evidence="3">Belongs to the Nudix hydrolase family.</text>
</comment>
<dbReference type="STRING" id="260084.SAMN02927928_1522"/>
<comment type="cofactor">
    <cofactor evidence="1">
        <name>Mg(2+)</name>
        <dbReference type="ChEBI" id="CHEBI:18420"/>
    </cofactor>
</comment>
<keyword evidence="2 3" id="KW-0378">Hydrolase</keyword>
<evidence type="ECO:0000259" key="4">
    <source>
        <dbReference type="PROSITE" id="PS51462"/>
    </source>
</evidence>
<dbReference type="Proteomes" id="UP000199150">
    <property type="component" value="Unassembled WGS sequence"/>
</dbReference>
<evidence type="ECO:0000256" key="2">
    <source>
        <dbReference type="ARBA" id="ARBA00022801"/>
    </source>
</evidence>
<evidence type="ECO:0000256" key="1">
    <source>
        <dbReference type="ARBA" id="ARBA00001946"/>
    </source>
</evidence>
<reference evidence="6" key="1">
    <citation type="submission" date="2016-10" db="EMBL/GenBank/DDBJ databases">
        <authorList>
            <person name="Varghese N."/>
            <person name="Submissions S."/>
        </authorList>
    </citation>
    <scope>NUCLEOTIDE SEQUENCE [LARGE SCALE GENOMIC DNA]</scope>
    <source>
        <strain evidence="6">CGMCC 1.3431</strain>
    </source>
</reference>
<dbReference type="OrthoDB" id="9800065at2"/>
<evidence type="ECO:0000313" key="6">
    <source>
        <dbReference type="Proteomes" id="UP000199150"/>
    </source>
</evidence>
<sequence length="157" mass="17767">MEDWKRVVEPYSRPLFFAYSRATRGKTLGVRGLVVNPKGEVLLIEHTYLEGWWLPGGGVDAGETAHQAVARELREEAGVNPLEQPRLLSVHSNERFFPGDHVLLFRVDRYEDVPMTSHAEIKNVGFFALDALPDNINEGSLRRIQEALMGFPADPLW</sequence>
<dbReference type="Gene3D" id="3.90.79.10">
    <property type="entry name" value="Nucleoside Triphosphate Pyrophosphohydrolase"/>
    <property type="match status" value="1"/>
</dbReference>
<dbReference type="CDD" id="cd04680">
    <property type="entry name" value="NUDIX_Hydrolase"/>
    <property type="match status" value="1"/>
</dbReference>
<dbReference type="InterPro" id="IPR000086">
    <property type="entry name" value="NUDIX_hydrolase_dom"/>
</dbReference>
<dbReference type="PROSITE" id="PS00893">
    <property type="entry name" value="NUDIX_BOX"/>
    <property type="match status" value="1"/>
</dbReference>
<dbReference type="GO" id="GO:0016787">
    <property type="term" value="F:hydrolase activity"/>
    <property type="evidence" value="ECO:0007669"/>
    <property type="project" value="UniProtKB-KW"/>
</dbReference>
<dbReference type="InterPro" id="IPR020084">
    <property type="entry name" value="NUDIX_hydrolase_CS"/>
</dbReference>
<name>A0A1G4QTT0_9CAUL</name>
<dbReference type="PANTHER" id="PTHR43046:SF14">
    <property type="entry name" value="MUTT_NUDIX FAMILY PROTEIN"/>
    <property type="match status" value="1"/>
</dbReference>
<keyword evidence="6" id="KW-1185">Reference proteome</keyword>
<dbReference type="InterPro" id="IPR015797">
    <property type="entry name" value="NUDIX_hydrolase-like_dom_sf"/>
</dbReference>
<dbReference type="InterPro" id="IPR020476">
    <property type="entry name" value="Nudix_hydrolase"/>
</dbReference>
<protein>
    <submittedName>
        <fullName evidence="5">ADP-ribose pyrophosphatase YjhB, NUDIX family</fullName>
    </submittedName>
</protein>
<evidence type="ECO:0000256" key="3">
    <source>
        <dbReference type="RuleBase" id="RU003476"/>
    </source>
</evidence>
<gene>
    <name evidence="5" type="ORF">SAMN02927928_1522</name>
</gene>
<dbReference type="Pfam" id="PF00293">
    <property type="entry name" value="NUDIX"/>
    <property type="match status" value="1"/>
</dbReference>
<dbReference type="AlphaFoldDB" id="A0A1G4QTT0"/>
<dbReference type="EMBL" id="FMTS01000001">
    <property type="protein sequence ID" value="SCW48050.1"/>
    <property type="molecule type" value="Genomic_DNA"/>
</dbReference>
<proteinExistence type="inferred from homology"/>
<dbReference type="RefSeq" id="WP_090645663.1">
    <property type="nucleotide sequence ID" value="NZ_CBCRYE010000001.1"/>
</dbReference>
<dbReference type="PANTHER" id="PTHR43046">
    <property type="entry name" value="GDP-MANNOSE MANNOSYL HYDROLASE"/>
    <property type="match status" value="1"/>
</dbReference>
<evidence type="ECO:0000313" key="5">
    <source>
        <dbReference type="EMBL" id="SCW48050.1"/>
    </source>
</evidence>
<dbReference type="SUPFAM" id="SSF55811">
    <property type="entry name" value="Nudix"/>
    <property type="match status" value="1"/>
</dbReference>
<dbReference type="PRINTS" id="PR00502">
    <property type="entry name" value="NUDIXFAMILY"/>
</dbReference>
<organism evidence="5 6">
    <name type="scientific">Asticcacaulis taihuensis</name>
    <dbReference type="NCBI Taxonomy" id="260084"/>
    <lineage>
        <taxon>Bacteria</taxon>
        <taxon>Pseudomonadati</taxon>
        <taxon>Pseudomonadota</taxon>
        <taxon>Alphaproteobacteria</taxon>
        <taxon>Caulobacterales</taxon>
        <taxon>Caulobacteraceae</taxon>
        <taxon>Asticcacaulis</taxon>
    </lineage>
</organism>